<dbReference type="InterPro" id="IPR005872">
    <property type="entry name" value="SUI1_arc_bac"/>
</dbReference>
<dbReference type="STRING" id="709032.Sulku_0398"/>
<evidence type="ECO:0000313" key="5">
    <source>
        <dbReference type="Proteomes" id="UP000008721"/>
    </source>
</evidence>
<dbReference type="EMBL" id="CP002355">
    <property type="protein sequence ID" value="ADR33065.1"/>
    <property type="molecule type" value="Genomic_DNA"/>
</dbReference>
<accession>E4TZ66</accession>
<proteinExistence type="predicted"/>
<dbReference type="KEGG" id="sku:Sulku_0398"/>
<dbReference type="Pfam" id="PF01253">
    <property type="entry name" value="SUI1"/>
    <property type="match status" value="1"/>
</dbReference>
<dbReference type="GO" id="GO:0003743">
    <property type="term" value="F:translation initiation factor activity"/>
    <property type="evidence" value="ECO:0007669"/>
    <property type="project" value="UniProtKB-KW"/>
</dbReference>
<keyword evidence="4" id="KW-0396">Initiation factor</keyword>
<dbReference type="InterPro" id="IPR001950">
    <property type="entry name" value="SUI1"/>
</dbReference>
<sequence length="110" mass="12268">MSRGTKLSLDLGASWGEGWSMEEEKTSKVLALLDPSAHRLVFQKEKRRGKIVTLVGPFSLDEAEAQKTLSSLKKSLACGGAYKEGWMEFQGDISSKVREALEKLTFKFKK</sequence>
<keyword evidence="2" id="KW-0648">Protein biosynthesis</keyword>
<protein>
    <submittedName>
        <fullName evidence="4">Translation initiation factor SUI1</fullName>
    </submittedName>
</protein>
<dbReference type="CDD" id="cd11567">
    <property type="entry name" value="YciH_like"/>
    <property type="match status" value="1"/>
</dbReference>
<evidence type="ECO:0000259" key="3">
    <source>
        <dbReference type="PROSITE" id="PS50296"/>
    </source>
</evidence>
<reference evidence="4 5" key="1">
    <citation type="journal article" date="2012" name="Stand. Genomic Sci.">
        <title>Complete genome sequence of the sulfur compounds oxidizing chemolithoautotroph Sulfuricurvum kujiense type strain (YK-1(T)).</title>
        <authorList>
            <person name="Han C."/>
            <person name="Kotsyurbenko O."/>
            <person name="Chertkov O."/>
            <person name="Held B."/>
            <person name="Lapidus A."/>
            <person name="Nolan M."/>
            <person name="Lucas S."/>
            <person name="Hammon N."/>
            <person name="Deshpande S."/>
            <person name="Cheng J.F."/>
            <person name="Tapia R."/>
            <person name="Goodwin L.A."/>
            <person name="Pitluck S."/>
            <person name="Liolios K."/>
            <person name="Pagani I."/>
            <person name="Ivanova N."/>
            <person name="Mavromatis K."/>
            <person name="Mikhailova N."/>
            <person name="Pati A."/>
            <person name="Chen A."/>
            <person name="Palaniappan K."/>
            <person name="Land M."/>
            <person name="Hauser L."/>
            <person name="Chang Y.J."/>
            <person name="Jeffries C.D."/>
            <person name="Brambilla E.M."/>
            <person name="Rohde M."/>
            <person name="Spring S."/>
            <person name="Sikorski J."/>
            <person name="Goker M."/>
            <person name="Woyke T."/>
            <person name="Bristow J."/>
            <person name="Eisen J.A."/>
            <person name="Markowitz V."/>
            <person name="Hugenholtz P."/>
            <person name="Kyrpides N.C."/>
            <person name="Klenk H.P."/>
            <person name="Detter J.C."/>
        </authorList>
    </citation>
    <scope>NUCLEOTIDE SEQUENCE [LARGE SCALE GENOMIC DNA]</scope>
    <source>
        <strain evidence="5">ATCC BAA-921 / DSM 16994 / JCM 11577 / YK-1</strain>
    </source>
</reference>
<name>E4TZ66_SULKY</name>
<dbReference type="OrthoDB" id="5339799at2"/>
<organism evidence="4 5">
    <name type="scientific">Sulfuricurvum kujiense (strain ATCC BAA-921 / DSM 16994 / JCM 11577 / YK-1)</name>
    <dbReference type="NCBI Taxonomy" id="709032"/>
    <lineage>
        <taxon>Bacteria</taxon>
        <taxon>Pseudomonadati</taxon>
        <taxon>Campylobacterota</taxon>
        <taxon>Epsilonproteobacteria</taxon>
        <taxon>Campylobacterales</taxon>
        <taxon>Sulfurimonadaceae</taxon>
        <taxon>Sulfuricurvum</taxon>
    </lineage>
</organism>
<dbReference type="AlphaFoldDB" id="E4TZ66"/>
<evidence type="ECO:0000313" key="4">
    <source>
        <dbReference type="EMBL" id="ADR33065.1"/>
    </source>
</evidence>
<dbReference type="InterPro" id="IPR036877">
    <property type="entry name" value="SUI1_dom_sf"/>
</dbReference>
<dbReference type="PROSITE" id="PS50296">
    <property type="entry name" value="SUI1"/>
    <property type="match status" value="1"/>
</dbReference>
<dbReference type="GO" id="GO:0006417">
    <property type="term" value="P:regulation of translation"/>
    <property type="evidence" value="ECO:0007669"/>
    <property type="project" value="UniProtKB-KW"/>
</dbReference>
<keyword evidence="5" id="KW-1185">Reference proteome</keyword>
<evidence type="ECO:0000256" key="1">
    <source>
        <dbReference type="ARBA" id="ARBA00022845"/>
    </source>
</evidence>
<dbReference type="Gene3D" id="3.30.780.10">
    <property type="entry name" value="SUI1-like domain"/>
    <property type="match status" value="1"/>
</dbReference>
<dbReference type="SUPFAM" id="SSF55159">
    <property type="entry name" value="eIF1-like"/>
    <property type="match status" value="1"/>
</dbReference>
<evidence type="ECO:0000256" key="2">
    <source>
        <dbReference type="ARBA" id="ARBA00022917"/>
    </source>
</evidence>
<dbReference type="RefSeq" id="WP_013459262.1">
    <property type="nucleotide sequence ID" value="NC_014762.1"/>
</dbReference>
<dbReference type="HOGENOM" id="CLU_082805_4_1_7"/>
<dbReference type="Proteomes" id="UP000008721">
    <property type="component" value="Chromosome"/>
</dbReference>
<keyword evidence="1" id="KW-0810">Translation regulation</keyword>
<feature type="domain" description="SUI1" evidence="3">
    <location>
        <begin position="39"/>
        <end position="105"/>
    </location>
</feature>
<dbReference type="eggNOG" id="COG0023">
    <property type="taxonomic scope" value="Bacteria"/>
</dbReference>
<gene>
    <name evidence="4" type="ordered locus">Sulku_0398</name>
</gene>